<reference evidence="1" key="1">
    <citation type="submission" date="2021-01" db="UniProtKB">
        <authorList>
            <consortium name="EnsemblPlants"/>
        </authorList>
    </citation>
    <scope>IDENTIFICATION</scope>
</reference>
<dbReference type="Proteomes" id="UP000594263">
    <property type="component" value="Unplaced"/>
</dbReference>
<dbReference type="OMA" id="FANMGVE"/>
<dbReference type="Gramene" id="Kaladp0095s0059.1.v1.1">
    <property type="protein sequence ID" value="Kaladp0095s0059.1.v1.1"/>
    <property type="gene ID" value="Kaladp0095s0059.v1.1"/>
</dbReference>
<organism evidence="1 2">
    <name type="scientific">Kalanchoe fedtschenkoi</name>
    <name type="common">Lavender scallops</name>
    <name type="synonym">South American air plant</name>
    <dbReference type="NCBI Taxonomy" id="63787"/>
    <lineage>
        <taxon>Eukaryota</taxon>
        <taxon>Viridiplantae</taxon>
        <taxon>Streptophyta</taxon>
        <taxon>Embryophyta</taxon>
        <taxon>Tracheophyta</taxon>
        <taxon>Spermatophyta</taxon>
        <taxon>Magnoliopsida</taxon>
        <taxon>eudicotyledons</taxon>
        <taxon>Gunneridae</taxon>
        <taxon>Pentapetalae</taxon>
        <taxon>Saxifragales</taxon>
        <taxon>Crassulaceae</taxon>
        <taxon>Kalanchoe</taxon>
    </lineage>
</organism>
<dbReference type="PANTHER" id="PTHR48237:SF1">
    <property type="entry name" value="SPC97_SPC98 FAMILY OF SPINDLE POLE BODY (SBP) COMPONENT"/>
    <property type="match status" value="1"/>
</dbReference>
<proteinExistence type="predicted"/>
<evidence type="ECO:0000313" key="1">
    <source>
        <dbReference type="EnsemblPlants" id="Kaladp0095s0059.1.v1.1"/>
    </source>
</evidence>
<sequence length="132" mass="15119">MDSEDPFGNNRIEDVSWLCSLTKSELDMLIALRKLVIQRAKVIGHSDLANKVDLKMLRGLGFVLMEYCKVQMRDQGLAESSAFLDKCKLLDTSLNGGVEIQDLLGFVTIDTRKRKAERFYVHFYGQSNSRQW</sequence>
<evidence type="ECO:0000313" key="2">
    <source>
        <dbReference type="Proteomes" id="UP000594263"/>
    </source>
</evidence>
<protein>
    <submittedName>
        <fullName evidence="1">Uncharacterized protein</fullName>
    </submittedName>
</protein>
<name>A0A7N0UZG2_KALFE</name>
<dbReference type="AlphaFoldDB" id="A0A7N0UZG2"/>
<accession>A0A7N0UZG2</accession>
<dbReference type="PANTHER" id="PTHR48237">
    <property type="entry name" value="GAMMA-TUBULIN COMPLEX COMPONENT"/>
    <property type="match status" value="1"/>
</dbReference>
<keyword evidence="2" id="KW-1185">Reference proteome</keyword>
<dbReference type="EnsemblPlants" id="Kaladp0095s0059.1.v1.1">
    <property type="protein sequence ID" value="Kaladp0095s0059.1.v1.1"/>
    <property type="gene ID" value="Kaladp0095s0059.v1.1"/>
</dbReference>